<evidence type="ECO:0000256" key="7">
    <source>
        <dbReference type="ARBA" id="ARBA00023242"/>
    </source>
</evidence>
<evidence type="ECO:0000256" key="1">
    <source>
        <dbReference type="ARBA" id="ARBA00004123"/>
    </source>
</evidence>
<keyword evidence="7" id="KW-0539">Nucleus</keyword>
<evidence type="ECO:0000256" key="2">
    <source>
        <dbReference type="ARBA" id="ARBA00022723"/>
    </source>
</evidence>
<dbReference type="GO" id="GO:0045944">
    <property type="term" value="P:positive regulation of transcription by RNA polymerase II"/>
    <property type="evidence" value="ECO:0007669"/>
    <property type="project" value="TreeGrafter"/>
</dbReference>
<dbReference type="Proteomes" id="UP000182259">
    <property type="component" value="Chromosome IV"/>
</dbReference>
<keyword evidence="6" id="KW-0804">Transcription</keyword>
<keyword evidence="2" id="KW-0479">Metal-binding</keyword>
<protein>
    <submittedName>
        <fullName evidence="9">CIC11C00000002595</fullName>
    </submittedName>
</protein>
<dbReference type="Pfam" id="PF00172">
    <property type="entry name" value="Zn_clus"/>
    <property type="match status" value="1"/>
</dbReference>
<evidence type="ECO:0000256" key="4">
    <source>
        <dbReference type="ARBA" id="ARBA00023015"/>
    </source>
</evidence>
<evidence type="ECO:0000313" key="9">
    <source>
        <dbReference type="EMBL" id="SGZ55420.1"/>
    </source>
</evidence>
<dbReference type="CDD" id="cd00067">
    <property type="entry name" value="GAL4"/>
    <property type="match status" value="1"/>
</dbReference>
<accession>A0A1L0DFX4</accession>
<dbReference type="PANTHER" id="PTHR47782:SF12">
    <property type="entry name" value="ZN(II)2CYS6 TRANSCRIPTION FACTOR (EUROFUNG)"/>
    <property type="match status" value="1"/>
</dbReference>
<dbReference type="PANTHER" id="PTHR47782">
    <property type="entry name" value="ZN(II)2CYS6 TRANSCRIPTION FACTOR (EUROFUNG)-RELATED"/>
    <property type="match status" value="1"/>
</dbReference>
<evidence type="ECO:0000256" key="6">
    <source>
        <dbReference type="ARBA" id="ARBA00023163"/>
    </source>
</evidence>
<dbReference type="AlphaFoldDB" id="A0A1L0DFX4"/>
<evidence type="ECO:0000256" key="3">
    <source>
        <dbReference type="ARBA" id="ARBA00022833"/>
    </source>
</evidence>
<feature type="domain" description="Zn(2)-C6 fungal-type" evidence="8">
    <location>
        <begin position="47"/>
        <end position="76"/>
    </location>
</feature>
<evidence type="ECO:0000256" key="5">
    <source>
        <dbReference type="ARBA" id="ARBA00023125"/>
    </source>
</evidence>
<dbReference type="InterPro" id="IPR001138">
    <property type="entry name" value="Zn2Cys6_DnaBD"/>
</dbReference>
<dbReference type="SMART" id="SM00066">
    <property type="entry name" value="GAL4"/>
    <property type="match status" value="1"/>
</dbReference>
<dbReference type="InterPro" id="IPR036864">
    <property type="entry name" value="Zn2-C6_fun-type_DNA-bd_sf"/>
</dbReference>
<dbReference type="GO" id="GO:0005634">
    <property type="term" value="C:nucleus"/>
    <property type="evidence" value="ECO:0007669"/>
    <property type="project" value="UniProtKB-SubCell"/>
</dbReference>
<keyword evidence="4" id="KW-0805">Transcription regulation</keyword>
<sequence>MDSEIQYDPDSMIKKEDIVLEFEEGQKQDGESQSERQSALTKRTSRACIRCRFRHTRCPGGQPCSKCMLAKTKCEYVEFEKRLVVSRKYIYKLQEDIAKLKKENAS</sequence>
<name>A0A1L0DFX4_9ASCO</name>
<comment type="subcellular location">
    <subcellularLocation>
        <location evidence="1">Nucleus</location>
    </subcellularLocation>
</comment>
<organism evidence="9 10">
    <name type="scientific">Sungouiella intermedia</name>
    <dbReference type="NCBI Taxonomy" id="45354"/>
    <lineage>
        <taxon>Eukaryota</taxon>
        <taxon>Fungi</taxon>
        <taxon>Dikarya</taxon>
        <taxon>Ascomycota</taxon>
        <taxon>Saccharomycotina</taxon>
        <taxon>Pichiomycetes</taxon>
        <taxon>Metschnikowiaceae</taxon>
        <taxon>Sungouiella</taxon>
    </lineage>
</organism>
<dbReference type="EMBL" id="LT635767">
    <property type="protein sequence ID" value="SGZ55420.1"/>
    <property type="molecule type" value="Genomic_DNA"/>
</dbReference>
<dbReference type="GO" id="GO:0043565">
    <property type="term" value="F:sequence-specific DNA binding"/>
    <property type="evidence" value="ECO:0007669"/>
    <property type="project" value="TreeGrafter"/>
</dbReference>
<dbReference type="InterPro" id="IPR052202">
    <property type="entry name" value="Yeast_MetPath_Reg"/>
</dbReference>
<dbReference type="Gene3D" id="4.10.240.10">
    <property type="entry name" value="Zn(2)-C6 fungal-type DNA-binding domain"/>
    <property type="match status" value="1"/>
</dbReference>
<proteinExistence type="predicted"/>
<keyword evidence="3" id="KW-0862">Zinc</keyword>
<dbReference type="GO" id="GO:0008270">
    <property type="term" value="F:zinc ion binding"/>
    <property type="evidence" value="ECO:0007669"/>
    <property type="project" value="InterPro"/>
</dbReference>
<keyword evidence="5" id="KW-0238">DNA-binding</keyword>
<evidence type="ECO:0000313" key="10">
    <source>
        <dbReference type="Proteomes" id="UP000182259"/>
    </source>
</evidence>
<reference evidence="9 10" key="1">
    <citation type="submission" date="2016-10" db="EMBL/GenBank/DDBJ databases">
        <authorList>
            <person name="de Groot N.N."/>
        </authorList>
    </citation>
    <scope>NUCLEOTIDE SEQUENCE [LARGE SCALE GENOMIC DNA]</scope>
    <source>
        <strain evidence="9 10">PYCC 4715</strain>
    </source>
</reference>
<dbReference type="GO" id="GO:0000981">
    <property type="term" value="F:DNA-binding transcription factor activity, RNA polymerase II-specific"/>
    <property type="evidence" value="ECO:0007669"/>
    <property type="project" value="InterPro"/>
</dbReference>
<dbReference type="PROSITE" id="PS00463">
    <property type="entry name" value="ZN2_CY6_FUNGAL_1"/>
    <property type="match status" value="1"/>
</dbReference>
<dbReference type="PROSITE" id="PS50048">
    <property type="entry name" value="ZN2_CY6_FUNGAL_2"/>
    <property type="match status" value="1"/>
</dbReference>
<dbReference type="SUPFAM" id="SSF57701">
    <property type="entry name" value="Zn2/Cys6 DNA-binding domain"/>
    <property type="match status" value="1"/>
</dbReference>
<gene>
    <name evidence="9" type="ORF">SAMEA4029009_CIC11G00000002595</name>
</gene>
<evidence type="ECO:0000259" key="8">
    <source>
        <dbReference type="PROSITE" id="PS50048"/>
    </source>
</evidence>